<proteinExistence type="predicted"/>
<organism evidence="1 2">
    <name type="scientific">Gossypium stocksii</name>
    <dbReference type="NCBI Taxonomy" id="47602"/>
    <lineage>
        <taxon>Eukaryota</taxon>
        <taxon>Viridiplantae</taxon>
        <taxon>Streptophyta</taxon>
        <taxon>Embryophyta</taxon>
        <taxon>Tracheophyta</taxon>
        <taxon>Spermatophyta</taxon>
        <taxon>Magnoliopsida</taxon>
        <taxon>eudicotyledons</taxon>
        <taxon>Gunneridae</taxon>
        <taxon>Pentapetalae</taxon>
        <taxon>rosids</taxon>
        <taxon>malvids</taxon>
        <taxon>Malvales</taxon>
        <taxon>Malvaceae</taxon>
        <taxon>Malvoideae</taxon>
        <taxon>Gossypium</taxon>
    </lineage>
</organism>
<dbReference type="OrthoDB" id="10342763at2759"/>
<dbReference type="EMBL" id="JAIQCV010000005">
    <property type="protein sequence ID" value="KAH1098156.1"/>
    <property type="molecule type" value="Genomic_DNA"/>
</dbReference>
<reference evidence="1 2" key="1">
    <citation type="journal article" date="2021" name="Plant Biotechnol. J.">
        <title>Multi-omics assisted identification of the key and species-specific regulatory components of drought-tolerant mechanisms in Gossypium stocksii.</title>
        <authorList>
            <person name="Yu D."/>
            <person name="Ke L."/>
            <person name="Zhang D."/>
            <person name="Wu Y."/>
            <person name="Sun Y."/>
            <person name="Mei J."/>
            <person name="Sun J."/>
            <person name="Sun Y."/>
        </authorList>
    </citation>
    <scope>NUCLEOTIDE SEQUENCE [LARGE SCALE GENOMIC DNA]</scope>
    <source>
        <strain evidence="2">cv. E1</strain>
        <tissue evidence="1">Leaf</tissue>
    </source>
</reference>
<dbReference type="Proteomes" id="UP000828251">
    <property type="component" value="Unassembled WGS sequence"/>
</dbReference>
<sequence>GTHFGNDESNKNLKEINKLLDFNGPLEGKVVPKVDRAIEGLGKQQASEAAIDKQ</sequence>
<keyword evidence="2" id="KW-1185">Reference proteome</keyword>
<evidence type="ECO:0000313" key="2">
    <source>
        <dbReference type="Proteomes" id="UP000828251"/>
    </source>
</evidence>
<accession>A0A9D3VX94</accession>
<name>A0A9D3VX94_9ROSI</name>
<gene>
    <name evidence="1" type="ORF">J1N35_015077</name>
</gene>
<feature type="non-terminal residue" evidence="1">
    <location>
        <position position="1"/>
    </location>
</feature>
<evidence type="ECO:0000313" key="1">
    <source>
        <dbReference type="EMBL" id="KAH1098156.1"/>
    </source>
</evidence>
<comment type="caution">
    <text evidence="1">The sequence shown here is derived from an EMBL/GenBank/DDBJ whole genome shotgun (WGS) entry which is preliminary data.</text>
</comment>
<protein>
    <submittedName>
        <fullName evidence="1">Uncharacterized protein</fullName>
    </submittedName>
</protein>
<dbReference type="AlphaFoldDB" id="A0A9D3VX94"/>